<proteinExistence type="predicted"/>
<feature type="compositionally biased region" description="Low complexity" evidence="1">
    <location>
        <begin position="84"/>
        <end position="98"/>
    </location>
</feature>
<accession>A0A167B3D5</accession>
<feature type="compositionally biased region" description="Basic and acidic residues" evidence="1">
    <location>
        <begin position="64"/>
        <end position="73"/>
    </location>
</feature>
<dbReference type="Proteomes" id="UP000076584">
    <property type="component" value="Unassembled WGS sequence"/>
</dbReference>
<feature type="region of interest" description="Disordered" evidence="1">
    <location>
        <begin position="64"/>
        <end position="102"/>
    </location>
</feature>
<name>A0A167B3D5_COLIC</name>
<evidence type="ECO:0000313" key="2">
    <source>
        <dbReference type="EMBL" id="KZL80841.1"/>
    </source>
</evidence>
<evidence type="ECO:0000313" key="3">
    <source>
        <dbReference type="Proteomes" id="UP000076584"/>
    </source>
</evidence>
<keyword evidence="3" id="KW-1185">Reference proteome</keyword>
<feature type="region of interest" description="Disordered" evidence="1">
    <location>
        <begin position="121"/>
        <end position="166"/>
    </location>
</feature>
<evidence type="ECO:0000256" key="1">
    <source>
        <dbReference type="SAM" id="MobiDB-lite"/>
    </source>
</evidence>
<organism evidence="2 3">
    <name type="scientific">Colletotrichum incanum</name>
    <name type="common">Soybean anthracnose fungus</name>
    <dbReference type="NCBI Taxonomy" id="1573173"/>
    <lineage>
        <taxon>Eukaryota</taxon>
        <taxon>Fungi</taxon>
        <taxon>Dikarya</taxon>
        <taxon>Ascomycota</taxon>
        <taxon>Pezizomycotina</taxon>
        <taxon>Sordariomycetes</taxon>
        <taxon>Hypocreomycetidae</taxon>
        <taxon>Glomerellales</taxon>
        <taxon>Glomerellaceae</taxon>
        <taxon>Colletotrichum</taxon>
        <taxon>Colletotrichum spaethianum species complex</taxon>
    </lineage>
</organism>
<dbReference type="EMBL" id="LFIW01001807">
    <property type="protein sequence ID" value="KZL80841.1"/>
    <property type="molecule type" value="Genomic_DNA"/>
</dbReference>
<sequence>MSSIPKASQQPLIGFVFGTQKAPPYLAIPSDPSHLHHRTRTRLRHRRSKRNFAFDLVRNTRKTGAVEDERREPGIYPFPESCTRARQQSQRRNVQSSSNTDSCEVEPLWAVCKQRGNSTRETIDVFRQKPKGSSSGADPKHQTGSCEAQTTGQLSEREKGREHRELSLSGESWQAWVCGAGNPALPGFEVRVSFGHRA</sequence>
<gene>
    <name evidence="2" type="ORF">CI238_01808</name>
</gene>
<protein>
    <submittedName>
        <fullName evidence="2">Uncharacterized protein</fullName>
    </submittedName>
</protein>
<comment type="caution">
    <text evidence="2">The sequence shown here is derived from an EMBL/GenBank/DDBJ whole genome shotgun (WGS) entry which is preliminary data.</text>
</comment>
<feature type="compositionally biased region" description="Basic and acidic residues" evidence="1">
    <location>
        <begin position="155"/>
        <end position="166"/>
    </location>
</feature>
<reference evidence="2 3" key="1">
    <citation type="submission" date="2015-06" db="EMBL/GenBank/DDBJ databases">
        <title>Survival trade-offs in plant roots during colonization by closely related pathogenic and mutualistic fungi.</title>
        <authorList>
            <person name="Hacquard S."/>
            <person name="Kracher B."/>
            <person name="Hiruma K."/>
            <person name="Weinman A."/>
            <person name="Muench P."/>
            <person name="Garrido Oter R."/>
            <person name="Ver Loren van Themaat E."/>
            <person name="Dallerey J.-F."/>
            <person name="Damm U."/>
            <person name="Henrissat B."/>
            <person name="Lespinet O."/>
            <person name="Thon M."/>
            <person name="Kemen E."/>
            <person name="McHardy A.C."/>
            <person name="Schulze-Lefert P."/>
            <person name="O'Connell R.J."/>
        </authorList>
    </citation>
    <scope>NUCLEOTIDE SEQUENCE [LARGE SCALE GENOMIC DNA]</scope>
    <source>
        <strain evidence="2 3">MAFF 238704</strain>
    </source>
</reference>
<dbReference type="AlphaFoldDB" id="A0A167B3D5"/>
<feature type="compositionally biased region" description="Polar residues" evidence="1">
    <location>
        <begin position="131"/>
        <end position="154"/>
    </location>
</feature>